<dbReference type="Proteomes" id="UP000015102">
    <property type="component" value="Unassembled WGS sequence"/>
</dbReference>
<name>T1GBE7_MEGSC</name>
<dbReference type="InterPro" id="IPR019321">
    <property type="entry name" value="Nucleoporin_Nup88"/>
</dbReference>
<keyword evidence="2" id="KW-1185">Reference proteome</keyword>
<dbReference type="EnsemblMetazoa" id="MESCA000579-RA">
    <property type="protein sequence ID" value="MESCA000579-PA"/>
    <property type="gene ID" value="MESCA000579"/>
</dbReference>
<accession>T1GBE7</accession>
<dbReference type="EMBL" id="CAQQ02145456">
    <property type="status" value="NOT_ANNOTATED_CDS"/>
    <property type="molecule type" value="Genomic_DNA"/>
</dbReference>
<dbReference type="AlphaFoldDB" id="T1GBE7"/>
<dbReference type="HOGENOM" id="CLU_2673929_0_0_1"/>
<dbReference type="Pfam" id="PF10168">
    <property type="entry name" value="Nup88"/>
    <property type="match status" value="1"/>
</dbReference>
<evidence type="ECO:0000313" key="1">
    <source>
        <dbReference type="EnsemblMetazoa" id="MESCA000579-PA"/>
    </source>
</evidence>
<dbReference type="STRING" id="36166.T1GBE7"/>
<reference evidence="2" key="1">
    <citation type="submission" date="2013-02" db="EMBL/GenBank/DDBJ databases">
        <authorList>
            <person name="Hughes D."/>
        </authorList>
    </citation>
    <scope>NUCLEOTIDE SEQUENCE</scope>
    <source>
        <strain>Durham</strain>
        <strain evidence="2">NC isolate 2 -- Noor lab</strain>
    </source>
</reference>
<protein>
    <submittedName>
        <fullName evidence="1">Uncharacterized protein</fullName>
    </submittedName>
</protein>
<organism evidence="1 2">
    <name type="scientific">Megaselia scalaris</name>
    <name type="common">Humpbacked fly</name>
    <name type="synonym">Phora scalaris</name>
    <dbReference type="NCBI Taxonomy" id="36166"/>
    <lineage>
        <taxon>Eukaryota</taxon>
        <taxon>Metazoa</taxon>
        <taxon>Ecdysozoa</taxon>
        <taxon>Arthropoda</taxon>
        <taxon>Hexapoda</taxon>
        <taxon>Insecta</taxon>
        <taxon>Pterygota</taxon>
        <taxon>Neoptera</taxon>
        <taxon>Endopterygota</taxon>
        <taxon>Diptera</taxon>
        <taxon>Brachycera</taxon>
        <taxon>Muscomorpha</taxon>
        <taxon>Platypezoidea</taxon>
        <taxon>Phoridae</taxon>
        <taxon>Megaseliini</taxon>
        <taxon>Megaselia</taxon>
    </lineage>
</organism>
<reference evidence="1" key="2">
    <citation type="submission" date="2015-06" db="UniProtKB">
        <authorList>
            <consortium name="EnsemblMetazoa"/>
        </authorList>
    </citation>
    <scope>IDENTIFICATION</scope>
</reference>
<sequence length="75" mass="8707">METVELELGLPDTDIKSSFTSPINLKRDYMIEHRYFVYHNTGLHAVSINFIDELQNYVEGNERKSLFPIISSCLL</sequence>
<proteinExistence type="predicted"/>
<evidence type="ECO:0000313" key="2">
    <source>
        <dbReference type="Proteomes" id="UP000015102"/>
    </source>
</evidence>